<dbReference type="RefSeq" id="WP_159752020.1">
    <property type="nucleotide sequence ID" value="NZ_CATIFW010000013.1"/>
</dbReference>
<dbReference type="Proteomes" id="UP000460412">
    <property type="component" value="Unassembled WGS sequence"/>
</dbReference>
<dbReference type="Pfam" id="PF01522">
    <property type="entry name" value="Polysacc_deac_1"/>
    <property type="match status" value="1"/>
</dbReference>
<reference evidence="2 3" key="1">
    <citation type="submission" date="2019-12" db="EMBL/GenBank/DDBJ databases">
        <title>Sporaefaciens musculi gen. nov., sp. nov., a novel bacterium isolated from the caecum of an obese mouse.</title>
        <authorList>
            <person name="Rasmussen T.S."/>
            <person name="Streidl T."/>
            <person name="Hitch T.C.A."/>
            <person name="Wortmann E."/>
            <person name="Deptula P."/>
            <person name="Hansen M."/>
            <person name="Nielsen D.S."/>
            <person name="Clavel T."/>
            <person name="Vogensen F.K."/>
        </authorList>
    </citation>
    <scope>NUCLEOTIDE SEQUENCE [LARGE SCALE GENOMIC DNA]</scope>
    <source>
        <strain evidence="2 3">WCA-9-b2</strain>
    </source>
</reference>
<dbReference type="CDD" id="cd10959">
    <property type="entry name" value="CE4_NodB_like_3"/>
    <property type="match status" value="1"/>
</dbReference>
<organism evidence="2 3">
    <name type="scientific">Sporofaciens musculi</name>
    <dbReference type="NCBI Taxonomy" id="2681861"/>
    <lineage>
        <taxon>Bacteria</taxon>
        <taxon>Bacillati</taxon>
        <taxon>Bacillota</taxon>
        <taxon>Clostridia</taxon>
        <taxon>Lachnospirales</taxon>
        <taxon>Lachnospiraceae</taxon>
        <taxon>Sporofaciens</taxon>
    </lineage>
</organism>
<dbReference type="InterPro" id="IPR050248">
    <property type="entry name" value="Polysacc_deacetylase_ArnD"/>
</dbReference>
<dbReference type="InterPro" id="IPR011330">
    <property type="entry name" value="Glyco_hydro/deAcase_b/a-brl"/>
</dbReference>
<dbReference type="EMBL" id="WUQX01000001">
    <property type="protein sequence ID" value="MXP76984.1"/>
    <property type="molecule type" value="Genomic_DNA"/>
</dbReference>
<dbReference type="PANTHER" id="PTHR10587">
    <property type="entry name" value="GLYCOSYL TRANSFERASE-RELATED"/>
    <property type="match status" value="1"/>
</dbReference>
<keyword evidence="3" id="KW-1185">Reference proteome</keyword>
<gene>
    <name evidence="2" type="ORF">GN277_16815</name>
</gene>
<name>A0A7X3MIE6_9FIRM</name>
<proteinExistence type="predicted"/>
<accession>A0A7X3MIE6</accession>
<dbReference type="AlphaFoldDB" id="A0A7X3MIE6"/>
<dbReference type="Gene3D" id="3.20.20.370">
    <property type="entry name" value="Glycoside hydrolase/deacetylase"/>
    <property type="match status" value="1"/>
</dbReference>
<evidence type="ECO:0000313" key="3">
    <source>
        <dbReference type="Proteomes" id="UP000460412"/>
    </source>
</evidence>
<feature type="domain" description="NodB homology" evidence="1">
    <location>
        <begin position="46"/>
        <end position="229"/>
    </location>
</feature>
<dbReference type="GO" id="GO:0016810">
    <property type="term" value="F:hydrolase activity, acting on carbon-nitrogen (but not peptide) bonds"/>
    <property type="evidence" value="ECO:0007669"/>
    <property type="project" value="InterPro"/>
</dbReference>
<comment type="caution">
    <text evidence="2">The sequence shown here is derived from an EMBL/GenBank/DDBJ whole genome shotgun (WGS) entry which is preliminary data.</text>
</comment>
<evidence type="ECO:0000313" key="2">
    <source>
        <dbReference type="EMBL" id="MXP76984.1"/>
    </source>
</evidence>
<dbReference type="GO" id="GO:0005975">
    <property type="term" value="P:carbohydrate metabolic process"/>
    <property type="evidence" value="ECO:0007669"/>
    <property type="project" value="InterPro"/>
</dbReference>
<dbReference type="InterPro" id="IPR002509">
    <property type="entry name" value="NODB_dom"/>
</dbReference>
<dbReference type="PROSITE" id="PS51677">
    <property type="entry name" value="NODB"/>
    <property type="match status" value="1"/>
</dbReference>
<sequence>MKKMYRIGSGLLCAGLLCYSLIPSEGLKYLWKRRSRRKSKTYGTEKRLYLTFDDGPSREYTGQLLNLLKQYQIKASFFVVAEFARENEELIKKMREEGHLIGIHSIRHENALLRGRKFVRRDMKEAVLTMEKMGCKIHYYRPPWGHLNLWTLYYLRRMNLKLTFWDVMAHDWSAKETEATIERKLLKRVFPGAVICLHDGRGEAGAPMRTIEALKRALPILIKQGYSFERMDVYEG</sequence>
<evidence type="ECO:0000259" key="1">
    <source>
        <dbReference type="PROSITE" id="PS51677"/>
    </source>
</evidence>
<dbReference type="SUPFAM" id="SSF88713">
    <property type="entry name" value="Glycoside hydrolase/deacetylase"/>
    <property type="match status" value="1"/>
</dbReference>
<protein>
    <submittedName>
        <fullName evidence="2">Polysaccharide deacetylase family protein</fullName>
    </submittedName>
</protein>